<dbReference type="SUPFAM" id="SSF57180">
    <property type="entry name" value="Cellulose-binding domain"/>
    <property type="match status" value="1"/>
</dbReference>
<evidence type="ECO:0000259" key="3">
    <source>
        <dbReference type="PROSITE" id="PS51164"/>
    </source>
</evidence>
<feature type="compositionally biased region" description="Low complexity" evidence="2">
    <location>
        <begin position="336"/>
        <end position="358"/>
    </location>
</feature>
<evidence type="ECO:0000256" key="1">
    <source>
        <dbReference type="ARBA" id="ARBA00022729"/>
    </source>
</evidence>
<feature type="domain" description="CBM1" evidence="3">
    <location>
        <begin position="369"/>
        <end position="406"/>
    </location>
</feature>
<dbReference type="InterPro" id="IPR035971">
    <property type="entry name" value="CBD_sf"/>
</dbReference>
<dbReference type="InterPro" id="IPR000254">
    <property type="entry name" value="CBD"/>
</dbReference>
<dbReference type="PROSITE" id="PS00562">
    <property type="entry name" value="CBM1_1"/>
    <property type="match status" value="1"/>
</dbReference>
<feature type="region of interest" description="Disordered" evidence="2">
    <location>
        <begin position="336"/>
        <end position="367"/>
    </location>
</feature>
<sequence length="406" mass="44446">MRFSSTISLATLAASTATQSFDSAKSDLDGSVWQSLKSVDSRSWSSVPRNRPTKRQSGWNPPSNLAGALKEVWNHEVKTYSDALGFKNYGWDQVIAGKGKLNVCVRWESSASVTAEQRTKVATALQESYTSWMKWVSGWDNFPYEDVKINVVGWAVKDKSLLRGSTEGLDIYTDTDAEGIPQCSEKCGRFFHQDGDYSQCPGGAERHYDNSLWLTDGMEGGAGGDWGQRIGREYFMNLLGTKNIHILQHEIGHTFALDDFYDWTPTGQSKFIMLAGSAAEVTDFDGWMLRNWWYELSRERGWQSGVSGSDSKTVASTKDKTTSAPVALIATKPTITEPATTSKPTTTVKKPAAETAAAEEAKPNSESGVTAAAYAQCGGGASYTGPTKCTSGLKCTKHNEWYSQCL</sequence>
<dbReference type="EMBL" id="JXCE01000193">
    <property type="protein sequence ID" value="KPA39443.1"/>
    <property type="molecule type" value="Genomic_DNA"/>
</dbReference>
<evidence type="ECO:0000256" key="2">
    <source>
        <dbReference type="SAM" id="MobiDB-lite"/>
    </source>
</evidence>
<protein>
    <recommendedName>
        <fullName evidence="3">CBM1 domain-containing protein</fullName>
    </recommendedName>
</protein>
<dbReference type="OrthoDB" id="94998at2759"/>
<keyword evidence="1" id="KW-0732">Signal</keyword>
<dbReference type="PANTHER" id="PTHR35606">
    <property type="entry name" value="CELLULOSE-BINDING FAMILY II PROTEIN"/>
    <property type="match status" value="1"/>
</dbReference>
<dbReference type="PANTHER" id="PTHR35606:SF4">
    <property type="entry name" value="CELLULOSE-BINDING FAMILY II PROTEIN"/>
    <property type="match status" value="1"/>
</dbReference>
<dbReference type="SMART" id="SM00236">
    <property type="entry name" value="fCBD"/>
    <property type="match status" value="1"/>
</dbReference>
<evidence type="ECO:0000313" key="5">
    <source>
        <dbReference type="Proteomes" id="UP000037904"/>
    </source>
</evidence>
<keyword evidence="5" id="KW-1185">Reference proteome</keyword>
<proteinExistence type="predicted"/>
<dbReference type="Pfam" id="PF00734">
    <property type="entry name" value="CBM_1"/>
    <property type="match status" value="1"/>
</dbReference>
<gene>
    <name evidence="4" type="ORF">FLAG1_07689</name>
</gene>
<accession>A0A0M9ETF3</accession>
<name>A0A0M9ETF3_FUSLA</name>
<dbReference type="Proteomes" id="UP000037904">
    <property type="component" value="Unassembled WGS sequence"/>
</dbReference>
<dbReference type="GO" id="GO:0005576">
    <property type="term" value="C:extracellular region"/>
    <property type="evidence" value="ECO:0007669"/>
    <property type="project" value="InterPro"/>
</dbReference>
<dbReference type="GO" id="GO:0030248">
    <property type="term" value="F:cellulose binding"/>
    <property type="evidence" value="ECO:0007669"/>
    <property type="project" value="InterPro"/>
</dbReference>
<reference evidence="4 5" key="1">
    <citation type="submission" date="2015-04" db="EMBL/GenBank/DDBJ databases">
        <title>The draft genome sequence of Fusarium langsethiae, a T-2/HT-2 mycotoxin producer.</title>
        <authorList>
            <person name="Lysoe E."/>
            <person name="Divon H.H."/>
            <person name="Terzi V."/>
            <person name="Orru L."/>
            <person name="Lamontanara A."/>
            <person name="Kolseth A.-K."/>
            <person name="Frandsen R.J."/>
            <person name="Nielsen K."/>
            <person name="Thrane U."/>
        </authorList>
    </citation>
    <scope>NUCLEOTIDE SEQUENCE [LARGE SCALE GENOMIC DNA]</scope>
    <source>
        <strain evidence="4 5">Fl201059</strain>
    </source>
</reference>
<comment type="caution">
    <text evidence="4">The sequence shown here is derived from an EMBL/GenBank/DDBJ whole genome shotgun (WGS) entry which is preliminary data.</text>
</comment>
<evidence type="ECO:0000313" key="4">
    <source>
        <dbReference type="EMBL" id="KPA39443.1"/>
    </source>
</evidence>
<dbReference type="PROSITE" id="PS51164">
    <property type="entry name" value="CBM1_2"/>
    <property type="match status" value="1"/>
</dbReference>
<organism evidence="4 5">
    <name type="scientific">Fusarium langsethiae</name>
    <dbReference type="NCBI Taxonomy" id="179993"/>
    <lineage>
        <taxon>Eukaryota</taxon>
        <taxon>Fungi</taxon>
        <taxon>Dikarya</taxon>
        <taxon>Ascomycota</taxon>
        <taxon>Pezizomycotina</taxon>
        <taxon>Sordariomycetes</taxon>
        <taxon>Hypocreomycetidae</taxon>
        <taxon>Hypocreales</taxon>
        <taxon>Nectriaceae</taxon>
        <taxon>Fusarium</taxon>
    </lineage>
</organism>
<dbReference type="AlphaFoldDB" id="A0A0M9ETF3"/>
<dbReference type="GO" id="GO:0005975">
    <property type="term" value="P:carbohydrate metabolic process"/>
    <property type="evidence" value="ECO:0007669"/>
    <property type="project" value="InterPro"/>
</dbReference>